<keyword evidence="1" id="KW-0732">Signal</keyword>
<dbReference type="PANTHER" id="PTHR47197">
    <property type="entry name" value="PROTEIN NIRF"/>
    <property type="match status" value="1"/>
</dbReference>
<dbReference type="eggNOG" id="COG3391">
    <property type="taxonomic scope" value="Bacteria"/>
</dbReference>
<dbReference type="RefSeq" id="WP_013578916.1">
    <property type="nucleotide sequence ID" value="NC_015064.1"/>
</dbReference>
<gene>
    <name evidence="2" type="ordered locus">AciX9_0516</name>
</gene>
<organism evidence="3">
    <name type="scientific">Granulicella tundricola (strain ATCC BAA-1859 / DSM 23138 / MP5ACTX9)</name>
    <dbReference type="NCBI Taxonomy" id="1198114"/>
    <lineage>
        <taxon>Bacteria</taxon>
        <taxon>Pseudomonadati</taxon>
        <taxon>Acidobacteriota</taxon>
        <taxon>Terriglobia</taxon>
        <taxon>Terriglobales</taxon>
        <taxon>Acidobacteriaceae</taxon>
        <taxon>Granulicella</taxon>
    </lineage>
</organism>
<dbReference type="InterPro" id="IPR051200">
    <property type="entry name" value="Host-pathogen_enzymatic-act"/>
</dbReference>
<dbReference type="Gene3D" id="2.130.10.10">
    <property type="entry name" value="YVTN repeat-like/Quinoprotein amine dehydrogenase"/>
    <property type="match status" value="2"/>
</dbReference>
<dbReference type="PaxDb" id="1198114-AciX9_0516"/>
<feature type="signal peptide" evidence="1">
    <location>
        <begin position="1"/>
        <end position="28"/>
    </location>
</feature>
<sequence length="348" mass="36866">MTKSAFHLPGLWLSAICVLAAGFGTAYAQAQKPFGIQQRWVIGGTGSWDYVKVDSASHRLYVAHQTKVEVIDLTSGKLIGSIGNLKRCHGIAILPDGKTGFITDGNANQVVVFDTEKLTTIETIPAGKKPDGIVYEASTNTVWVFNGNSKSVTVLDAVSRKPVATIALPGKPEFPQTDNEGTVFVNIDEPNSIVVLDARTKTLTATWPLRGCKGPSGLAYDQDGKRLFSVCDGRKMAVTDARTGKPLGLAQVGDGPDAAGYDARNDLAFASNEDGTMTVIDAGKPEFPAIQTLATMKGARTMGVDATTGTIYMVSAKLTSHIPPPTPEVTHPRPDPVPGTFTVLVIGR</sequence>
<dbReference type="PANTHER" id="PTHR47197:SF3">
    <property type="entry name" value="DIHYDRO-HEME D1 DEHYDROGENASE"/>
    <property type="match status" value="1"/>
</dbReference>
<dbReference type="STRING" id="1198114.AciX9_0516"/>
<evidence type="ECO:0000313" key="3">
    <source>
        <dbReference type="Proteomes" id="UP000000343"/>
    </source>
</evidence>
<protein>
    <submittedName>
        <fullName evidence="2">YVTN family beta-propeller repeat protein</fullName>
    </submittedName>
</protein>
<dbReference type="Proteomes" id="UP000000343">
    <property type="component" value="Chromosome"/>
</dbReference>
<dbReference type="HOGENOM" id="CLU_043515_0_0_0"/>
<evidence type="ECO:0000256" key="1">
    <source>
        <dbReference type="SAM" id="SignalP"/>
    </source>
</evidence>
<accession>E8WYJ0</accession>
<dbReference type="InterPro" id="IPR011048">
    <property type="entry name" value="Haem_d1_sf"/>
</dbReference>
<keyword evidence="3" id="KW-1185">Reference proteome</keyword>
<feature type="chain" id="PRO_5003230071" evidence="1">
    <location>
        <begin position="29"/>
        <end position="348"/>
    </location>
</feature>
<dbReference type="EMBL" id="CP002480">
    <property type="protein sequence ID" value="ADW67588.1"/>
    <property type="molecule type" value="Genomic_DNA"/>
</dbReference>
<dbReference type="SUPFAM" id="SSF51004">
    <property type="entry name" value="C-terminal (heme d1) domain of cytochrome cd1-nitrite reductase"/>
    <property type="match status" value="1"/>
</dbReference>
<proteinExistence type="predicted"/>
<name>E8WYJ0_GRATM</name>
<dbReference type="KEGG" id="acm:AciX9_0516"/>
<dbReference type="AlphaFoldDB" id="E8WYJ0"/>
<reference evidence="3" key="1">
    <citation type="submission" date="2011-01" db="EMBL/GenBank/DDBJ databases">
        <title>Complete sequence of chromosome of Acidobacterium sp. MP5ACTX9.</title>
        <authorList>
            <consortium name="US DOE Joint Genome Institute"/>
            <person name="Lucas S."/>
            <person name="Copeland A."/>
            <person name="Lapidus A."/>
            <person name="Cheng J.-F."/>
            <person name="Goodwin L."/>
            <person name="Pitluck S."/>
            <person name="Teshima H."/>
            <person name="Detter J.C."/>
            <person name="Han C."/>
            <person name="Tapia R."/>
            <person name="Land M."/>
            <person name="Hauser L."/>
            <person name="Kyrpides N."/>
            <person name="Ivanova N."/>
            <person name="Ovchinnikova G."/>
            <person name="Pagani I."/>
            <person name="Rawat S.R."/>
            <person name="Mannisto M."/>
            <person name="Haggblom M.M."/>
            <person name="Woyke T."/>
        </authorList>
    </citation>
    <scope>NUCLEOTIDE SEQUENCE [LARGE SCALE GENOMIC DNA]</scope>
    <source>
        <strain evidence="3">MP5ACTX9</strain>
    </source>
</reference>
<dbReference type="InterPro" id="IPR015943">
    <property type="entry name" value="WD40/YVTN_repeat-like_dom_sf"/>
</dbReference>
<evidence type="ECO:0000313" key="2">
    <source>
        <dbReference type="EMBL" id="ADW67588.1"/>
    </source>
</evidence>